<dbReference type="KEGG" id="bcad:DBX24_03685"/>
<keyword evidence="3" id="KW-0408">Iron</keyword>
<name>A0A6P1QW34_9FLAO</name>
<proteinExistence type="predicted"/>
<dbReference type="InterPro" id="IPR038414">
    <property type="entry name" value="CcoP_N_sf"/>
</dbReference>
<dbReference type="Pfam" id="PF14715">
    <property type="entry name" value="FixP_N"/>
    <property type="match status" value="1"/>
</dbReference>
<dbReference type="Gene3D" id="1.10.760.10">
    <property type="entry name" value="Cytochrome c-like domain"/>
    <property type="match status" value="1"/>
</dbReference>
<dbReference type="InterPro" id="IPR009056">
    <property type="entry name" value="Cyt_c-like_dom"/>
</dbReference>
<organism evidence="4 5">
    <name type="scientific">Bergeyella cardium</name>
    <dbReference type="NCBI Taxonomy" id="1585976"/>
    <lineage>
        <taxon>Bacteria</taxon>
        <taxon>Pseudomonadati</taxon>
        <taxon>Bacteroidota</taxon>
        <taxon>Flavobacteriia</taxon>
        <taxon>Flavobacteriales</taxon>
        <taxon>Weeksellaceae</taxon>
        <taxon>Bergeyella</taxon>
    </lineage>
</organism>
<dbReference type="PROSITE" id="PS51007">
    <property type="entry name" value="CYTC"/>
    <property type="match status" value="1"/>
</dbReference>
<keyword evidence="2" id="KW-0479">Metal-binding</keyword>
<dbReference type="SUPFAM" id="SSF46626">
    <property type="entry name" value="Cytochrome c"/>
    <property type="match status" value="1"/>
</dbReference>
<dbReference type="GO" id="GO:0020037">
    <property type="term" value="F:heme binding"/>
    <property type="evidence" value="ECO:0007669"/>
    <property type="project" value="InterPro"/>
</dbReference>
<dbReference type="AlphaFoldDB" id="A0A6P1QW34"/>
<gene>
    <name evidence="4" type="ORF">DBX24_03685</name>
</gene>
<evidence type="ECO:0000256" key="3">
    <source>
        <dbReference type="ARBA" id="ARBA00023004"/>
    </source>
</evidence>
<keyword evidence="5" id="KW-1185">Reference proteome</keyword>
<dbReference type="InterPro" id="IPR050597">
    <property type="entry name" value="Cytochrome_c_Oxidase_Subunit"/>
</dbReference>
<sequence length="294" mass="33160">MKQRTPLIINILVVLSLLFMLFYMIIQNLSFLLSPYFIGTAVFGILMALISHSIGNKMEKERLSRLSDAEKQAYLTEKKIPYFVRMYRSAFKQQSAAEEKDILIDHGFDGIMELDNQLPKWWLGLFWIGVVYCVVYIIFYFGGVGDFANADKEYEQEYKHQLASIAAYEADPKNIITIDNATYSQDNISAGEELFKANCVSCHLEGGKGGIGPNLTDNYWINQPEKTLFKNIFNVVENGSPNNPSMQAFGKNGVLTGKDIQNVAAYVYHINQEQPPVTQDKGGAAPQGDEAHWQ</sequence>
<dbReference type="RefSeq" id="WP_160224021.1">
    <property type="nucleotide sequence ID" value="NZ_CP029149.1"/>
</dbReference>
<evidence type="ECO:0000313" key="5">
    <source>
        <dbReference type="Proteomes" id="UP000464318"/>
    </source>
</evidence>
<evidence type="ECO:0000256" key="1">
    <source>
        <dbReference type="ARBA" id="ARBA00022617"/>
    </source>
</evidence>
<dbReference type="PANTHER" id="PTHR33751">
    <property type="entry name" value="CBB3-TYPE CYTOCHROME C OXIDASE SUBUNIT FIXP"/>
    <property type="match status" value="1"/>
</dbReference>
<accession>A0A6P1QW34</accession>
<dbReference type="Proteomes" id="UP000464318">
    <property type="component" value="Chromosome"/>
</dbReference>
<dbReference type="EMBL" id="CP029149">
    <property type="protein sequence ID" value="QHN65061.1"/>
    <property type="molecule type" value="Genomic_DNA"/>
</dbReference>
<evidence type="ECO:0000313" key="4">
    <source>
        <dbReference type="EMBL" id="QHN65061.1"/>
    </source>
</evidence>
<keyword evidence="1" id="KW-0349">Heme</keyword>
<dbReference type="GO" id="GO:0009055">
    <property type="term" value="F:electron transfer activity"/>
    <property type="evidence" value="ECO:0007669"/>
    <property type="project" value="InterPro"/>
</dbReference>
<dbReference type="Pfam" id="PF13442">
    <property type="entry name" value="Cytochrome_CBB3"/>
    <property type="match status" value="1"/>
</dbReference>
<dbReference type="Gene3D" id="6.10.280.130">
    <property type="match status" value="1"/>
</dbReference>
<dbReference type="GO" id="GO:0046872">
    <property type="term" value="F:metal ion binding"/>
    <property type="evidence" value="ECO:0007669"/>
    <property type="project" value="UniProtKB-KW"/>
</dbReference>
<dbReference type="PANTHER" id="PTHR33751:SF1">
    <property type="entry name" value="CBB3-TYPE CYTOCHROME C OXIDASE SUBUNIT FIXP"/>
    <property type="match status" value="1"/>
</dbReference>
<dbReference type="InterPro" id="IPR032858">
    <property type="entry name" value="CcoP_N"/>
</dbReference>
<dbReference type="InterPro" id="IPR036909">
    <property type="entry name" value="Cyt_c-like_dom_sf"/>
</dbReference>
<protein>
    <submittedName>
        <fullName evidence="4">C-type cytochrome</fullName>
    </submittedName>
</protein>
<evidence type="ECO:0000256" key="2">
    <source>
        <dbReference type="ARBA" id="ARBA00022723"/>
    </source>
</evidence>
<reference evidence="4 5" key="1">
    <citation type="submission" date="2018-04" db="EMBL/GenBank/DDBJ databases">
        <title>Characteristic and Complete Genome Sequencing of A Novel Member of Infective Endocarditis Causative Bacteria: Bergeyella cardium QL-PH.</title>
        <authorList>
            <person name="Pan H."/>
            <person name="Sun E."/>
            <person name="Zhang Y."/>
        </authorList>
    </citation>
    <scope>NUCLEOTIDE SEQUENCE [LARGE SCALE GENOMIC DNA]</scope>
    <source>
        <strain evidence="4 5">HPQL</strain>
    </source>
</reference>
<dbReference type="OrthoDB" id="9811281at2"/>